<reference evidence="7 8" key="1">
    <citation type="submission" date="2018-03" db="EMBL/GenBank/DDBJ databases">
        <title>Alkalicoccus saliphilus sp. nov., isolated from a mineral pool.</title>
        <authorList>
            <person name="Zhao B."/>
        </authorList>
    </citation>
    <scope>NUCLEOTIDE SEQUENCE [LARGE SCALE GENOMIC DNA]</scope>
    <source>
        <strain evidence="7 8">6AG</strain>
    </source>
</reference>
<name>A0A2T4U436_9BACI</name>
<feature type="transmembrane region" description="Helical" evidence="6">
    <location>
        <begin position="172"/>
        <end position="189"/>
    </location>
</feature>
<dbReference type="CDD" id="cd13124">
    <property type="entry name" value="MATE_SpoVB_like"/>
    <property type="match status" value="1"/>
</dbReference>
<dbReference type="PANTHER" id="PTHR30250:SF29">
    <property type="entry name" value="POLYSACCHARIDE BIOSYNTHESIS PROTEIN C-TERMINAL DOMAIN-CONTAINING PROTEIN"/>
    <property type="match status" value="1"/>
</dbReference>
<dbReference type="InterPro" id="IPR002797">
    <property type="entry name" value="Polysacc_synth"/>
</dbReference>
<feature type="transmembrane region" description="Helical" evidence="6">
    <location>
        <begin position="323"/>
        <end position="342"/>
    </location>
</feature>
<feature type="transmembrane region" description="Helical" evidence="6">
    <location>
        <begin position="414"/>
        <end position="435"/>
    </location>
</feature>
<evidence type="ECO:0000256" key="5">
    <source>
        <dbReference type="ARBA" id="ARBA00023136"/>
    </source>
</evidence>
<feature type="transmembrane region" description="Helical" evidence="6">
    <location>
        <begin position="243"/>
        <end position="264"/>
    </location>
</feature>
<keyword evidence="2" id="KW-1003">Cell membrane</keyword>
<keyword evidence="8" id="KW-1185">Reference proteome</keyword>
<evidence type="ECO:0000256" key="3">
    <source>
        <dbReference type="ARBA" id="ARBA00022692"/>
    </source>
</evidence>
<feature type="transmembrane region" description="Helical" evidence="6">
    <location>
        <begin position="442"/>
        <end position="466"/>
    </location>
</feature>
<dbReference type="AlphaFoldDB" id="A0A2T4U436"/>
<organism evidence="7 8">
    <name type="scientific">Alkalicoccus saliphilus</name>
    <dbReference type="NCBI Taxonomy" id="200989"/>
    <lineage>
        <taxon>Bacteria</taxon>
        <taxon>Bacillati</taxon>
        <taxon>Bacillota</taxon>
        <taxon>Bacilli</taxon>
        <taxon>Bacillales</taxon>
        <taxon>Bacillaceae</taxon>
        <taxon>Alkalicoccus</taxon>
    </lineage>
</organism>
<evidence type="ECO:0000313" key="7">
    <source>
        <dbReference type="EMBL" id="PTL38161.1"/>
    </source>
</evidence>
<feature type="transmembrane region" description="Helical" evidence="6">
    <location>
        <begin position="93"/>
        <end position="113"/>
    </location>
</feature>
<accession>A0A2T4U436</accession>
<dbReference type="EMBL" id="PZJJ01000023">
    <property type="protein sequence ID" value="PTL38161.1"/>
    <property type="molecule type" value="Genomic_DNA"/>
</dbReference>
<evidence type="ECO:0000256" key="6">
    <source>
        <dbReference type="SAM" id="Phobius"/>
    </source>
</evidence>
<sequence length="524" mass="55818">MPDGWKGRKVMGERTSWFQAAAYLSMAALAAKGMSALYKIPYQNITGDTGFYVYQQVYPLYGAALVLGTYGFPLVIAKAVVEHEGKEPLRRHLSFYLLSLVLLFAVLGTAVTASAPLTARLMGDPELTAALRWMGAPFFLVPFFALARGYYQGKHDTLPTAVSQVTEQFVRVAAILITAWAAMQAAGVYKAGISAGIGALAGGAAGLVVLYFYVRRYDGWWKMDFRLPENWLSLLGKLLKQGLFVSASAMILVLFQVVDAFTIVQRLDKGADAAVLKGIYDRNWPLIQFGAVVTTVFSYAALPSVTKYWNAGRIREASEEAAKALKICFVFGAAAAAGMAAVMPEVNTAMFTDTSGTAVLQLAAPVVLFGSLFMTAAALLHAIGKDGEAALILAGAAGIKMVMNVLLVPEFGTAGAAAASLTGTGAAAAGALYCLKKRGGFSFLPFSVTAKTAAAAAVMVPGVLLFQKAGVLLPDTRTASAGILLSASAFGAVLFIIFIWRMSLFSKEEWEELPKLHKLLPHRR</sequence>
<proteinExistence type="predicted"/>
<feature type="transmembrane region" description="Helical" evidence="6">
    <location>
        <begin position="133"/>
        <end position="151"/>
    </location>
</feature>
<dbReference type="InterPro" id="IPR024923">
    <property type="entry name" value="PG_synth_SpoVB"/>
</dbReference>
<protein>
    <submittedName>
        <fullName evidence="7">Uncharacterized protein</fullName>
    </submittedName>
</protein>
<feature type="transmembrane region" description="Helical" evidence="6">
    <location>
        <begin position="478"/>
        <end position="500"/>
    </location>
</feature>
<comment type="caution">
    <text evidence="7">The sequence shown here is derived from an EMBL/GenBank/DDBJ whole genome shotgun (WGS) entry which is preliminary data.</text>
</comment>
<feature type="transmembrane region" description="Helical" evidence="6">
    <location>
        <begin position="284"/>
        <end position="302"/>
    </location>
</feature>
<feature type="transmembrane region" description="Helical" evidence="6">
    <location>
        <begin position="362"/>
        <end position="383"/>
    </location>
</feature>
<feature type="transmembrane region" description="Helical" evidence="6">
    <location>
        <begin position="58"/>
        <end position="81"/>
    </location>
</feature>
<dbReference type="Pfam" id="PF01943">
    <property type="entry name" value="Polysacc_synt"/>
    <property type="match status" value="1"/>
</dbReference>
<evidence type="ECO:0000256" key="4">
    <source>
        <dbReference type="ARBA" id="ARBA00022989"/>
    </source>
</evidence>
<keyword evidence="4 6" id="KW-1133">Transmembrane helix</keyword>
<evidence type="ECO:0000256" key="1">
    <source>
        <dbReference type="ARBA" id="ARBA00004651"/>
    </source>
</evidence>
<feature type="transmembrane region" description="Helical" evidence="6">
    <location>
        <begin position="195"/>
        <end position="214"/>
    </location>
</feature>
<dbReference type="PANTHER" id="PTHR30250">
    <property type="entry name" value="PST FAMILY PREDICTED COLANIC ACID TRANSPORTER"/>
    <property type="match status" value="1"/>
</dbReference>
<dbReference type="InterPro" id="IPR050833">
    <property type="entry name" value="Poly_Biosynth_Transport"/>
</dbReference>
<keyword evidence="3 6" id="KW-0812">Transmembrane</keyword>
<dbReference type="Proteomes" id="UP000240509">
    <property type="component" value="Unassembled WGS sequence"/>
</dbReference>
<keyword evidence="5 6" id="KW-0472">Membrane</keyword>
<gene>
    <name evidence="7" type="ORF">C6Y45_12780</name>
</gene>
<feature type="transmembrane region" description="Helical" evidence="6">
    <location>
        <begin position="20"/>
        <end position="38"/>
    </location>
</feature>
<evidence type="ECO:0000313" key="8">
    <source>
        <dbReference type="Proteomes" id="UP000240509"/>
    </source>
</evidence>
<comment type="subcellular location">
    <subcellularLocation>
        <location evidence="1">Cell membrane</location>
        <topology evidence="1">Multi-pass membrane protein</topology>
    </subcellularLocation>
</comment>
<evidence type="ECO:0000256" key="2">
    <source>
        <dbReference type="ARBA" id="ARBA00022475"/>
    </source>
</evidence>
<feature type="transmembrane region" description="Helical" evidence="6">
    <location>
        <begin position="390"/>
        <end position="408"/>
    </location>
</feature>
<dbReference type="GO" id="GO:0005886">
    <property type="term" value="C:plasma membrane"/>
    <property type="evidence" value="ECO:0007669"/>
    <property type="project" value="UniProtKB-SubCell"/>
</dbReference>